<dbReference type="PaxDb" id="2903-EOD20586"/>
<dbReference type="Pfam" id="PF01507">
    <property type="entry name" value="PAPS_reduct"/>
    <property type="match status" value="1"/>
</dbReference>
<name>A0A0D3JAQ1_EMIH1</name>
<comment type="catalytic activity">
    <reaction evidence="12">
        <text>FMN + ATP + H(+) = FAD + diphosphate</text>
        <dbReference type="Rhea" id="RHEA:17237"/>
        <dbReference type="ChEBI" id="CHEBI:15378"/>
        <dbReference type="ChEBI" id="CHEBI:30616"/>
        <dbReference type="ChEBI" id="CHEBI:33019"/>
        <dbReference type="ChEBI" id="CHEBI:57692"/>
        <dbReference type="ChEBI" id="CHEBI:58210"/>
        <dbReference type="EC" id="2.7.7.2"/>
    </reaction>
</comment>
<dbReference type="Proteomes" id="UP000013827">
    <property type="component" value="Unassembled WGS sequence"/>
</dbReference>
<dbReference type="Gene3D" id="3.40.980.10">
    <property type="entry name" value="MoaB/Mog-like domain"/>
    <property type="match status" value="1"/>
</dbReference>
<dbReference type="GO" id="GO:0003919">
    <property type="term" value="F:FMN adenylyltransferase activity"/>
    <property type="evidence" value="ECO:0007669"/>
    <property type="project" value="UniProtKB-EC"/>
</dbReference>
<dbReference type="GeneID" id="17266133"/>
<keyword evidence="6" id="KW-0548">Nucleotidyltransferase</keyword>
<keyword evidence="7" id="KW-0547">Nucleotide-binding</keyword>
<evidence type="ECO:0000256" key="10">
    <source>
        <dbReference type="ARBA" id="ARBA00031145"/>
    </source>
</evidence>
<dbReference type="RefSeq" id="XP_005773015.1">
    <property type="nucleotide sequence ID" value="XM_005772958.1"/>
</dbReference>
<dbReference type="PANTHER" id="PTHR23293:SF9">
    <property type="entry name" value="FAD SYNTHASE"/>
    <property type="match status" value="1"/>
</dbReference>
<keyword evidence="8" id="KW-0274">FAD</keyword>
<dbReference type="InterPro" id="IPR036425">
    <property type="entry name" value="MoaB/Mog-like_dom_sf"/>
</dbReference>
<evidence type="ECO:0000256" key="4">
    <source>
        <dbReference type="ARBA" id="ARBA00022643"/>
    </source>
</evidence>
<keyword evidence="16" id="KW-1185">Reference proteome</keyword>
<evidence type="ECO:0000256" key="11">
    <source>
        <dbReference type="ARBA" id="ARBA00031871"/>
    </source>
</evidence>
<dbReference type="STRING" id="2903.R1EC67"/>
<dbReference type="SUPFAM" id="SSF52402">
    <property type="entry name" value="Adenine nucleotide alpha hydrolases-like"/>
    <property type="match status" value="1"/>
</dbReference>
<keyword evidence="5" id="KW-0808">Transferase</keyword>
<evidence type="ECO:0000256" key="12">
    <source>
        <dbReference type="ARBA" id="ARBA00049494"/>
    </source>
</evidence>
<evidence type="ECO:0000313" key="16">
    <source>
        <dbReference type="Proteomes" id="UP000013827"/>
    </source>
</evidence>
<dbReference type="SUPFAM" id="SSF53218">
    <property type="entry name" value="Molybdenum cofactor biosynthesis proteins"/>
    <property type="match status" value="1"/>
</dbReference>
<sequence>MLLSLLYTLGVALAPLPLRRSRTALPRMCDQSSLSQPAQADAADAADALALHRRLKLRSEVEDEFGRALKEGLEVCAHSLRLYGPARVVTSFNGGKDAVAILHLMRAALAAHSEAAGGPRERLRVIFFEQRDEFPEVDAFVRDAVERYDLELCTYSDGFAAQKPKTHSCFAAGLESCIAEHGSAAFVLGTREGDPNGSGQGAFEPSSTWMPPFMRVNPVLLLEAEDGFLPPKATHDLVITSGGVGPTCDDVTLKAVAAAFGTQLAPSDAMRGAIRERLSGEGSPGGALINRGARLRDLPPAPGARGEASGAVGHVFVLPGVPAFFAAKVNGLVAHLVSGGAPPCHRSRTISANLAISANLPLVTLEAEAGSAAEVEAALADLVAAVDPAAILKTE</sequence>
<feature type="domain" description="Phosphoadenosine phosphosulphate reductase" evidence="14">
    <location>
        <begin position="88"/>
        <end position="224"/>
    </location>
</feature>
<feature type="domain" description="MoaB/Mog" evidence="13">
    <location>
        <begin position="234"/>
        <end position="329"/>
    </location>
</feature>
<protein>
    <recommendedName>
        <fullName evidence="2">FAD synthase</fullName>
        <ecNumber evidence="2">2.7.7.2</ecNumber>
    </recommendedName>
    <alternativeName>
        <fullName evidence="10">FAD pyrophosphorylase</fullName>
    </alternativeName>
    <alternativeName>
        <fullName evidence="11">FMN adenylyltransferase</fullName>
    </alternativeName>
</protein>
<evidence type="ECO:0000313" key="15">
    <source>
        <dbReference type="EnsemblProtists" id="EOD20586"/>
    </source>
</evidence>
<keyword evidence="3" id="KW-0285">Flavoprotein</keyword>
<dbReference type="EnsemblProtists" id="EOD20586">
    <property type="protein sequence ID" value="EOD20586"/>
    <property type="gene ID" value="EMIHUDRAFT_101902"/>
</dbReference>
<dbReference type="AlphaFoldDB" id="A0A0D3JAQ1"/>
<evidence type="ECO:0000256" key="6">
    <source>
        <dbReference type="ARBA" id="ARBA00022695"/>
    </source>
</evidence>
<evidence type="ECO:0000259" key="14">
    <source>
        <dbReference type="Pfam" id="PF01507"/>
    </source>
</evidence>
<dbReference type="Gene3D" id="3.40.50.620">
    <property type="entry name" value="HUPs"/>
    <property type="match status" value="1"/>
</dbReference>
<dbReference type="PANTHER" id="PTHR23293">
    <property type="entry name" value="FAD SYNTHETASE-RELATED FMN ADENYLYLTRANSFERASE"/>
    <property type="match status" value="1"/>
</dbReference>
<keyword evidence="9" id="KW-0067">ATP-binding</keyword>
<evidence type="ECO:0000256" key="9">
    <source>
        <dbReference type="ARBA" id="ARBA00022840"/>
    </source>
</evidence>
<comment type="pathway">
    <text evidence="1">Cofactor biosynthesis; FAD biosynthesis; FAD from FMN: step 1/1.</text>
</comment>
<dbReference type="eggNOG" id="KOG2644">
    <property type="taxonomic scope" value="Eukaryota"/>
</dbReference>
<dbReference type="GO" id="GO:0005524">
    <property type="term" value="F:ATP binding"/>
    <property type="evidence" value="ECO:0007669"/>
    <property type="project" value="UniProtKB-KW"/>
</dbReference>
<dbReference type="InterPro" id="IPR001453">
    <property type="entry name" value="MoaB/Mog_dom"/>
</dbReference>
<dbReference type="InterPro" id="IPR014729">
    <property type="entry name" value="Rossmann-like_a/b/a_fold"/>
</dbReference>
<evidence type="ECO:0000259" key="13">
    <source>
        <dbReference type="Pfam" id="PF00994"/>
    </source>
</evidence>
<evidence type="ECO:0000256" key="1">
    <source>
        <dbReference type="ARBA" id="ARBA00004726"/>
    </source>
</evidence>
<accession>A0A0D3JAQ1</accession>
<evidence type="ECO:0000256" key="3">
    <source>
        <dbReference type="ARBA" id="ARBA00022630"/>
    </source>
</evidence>
<reference evidence="15" key="2">
    <citation type="submission" date="2024-10" db="UniProtKB">
        <authorList>
            <consortium name="EnsemblProtists"/>
        </authorList>
    </citation>
    <scope>IDENTIFICATION</scope>
</reference>
<dbReference type="Pfam" id="PF00994">
    <property type="entry name" value="MoCF_biosynth"/>
    <property type="match status" value="1"/>
</dbReference>
<dbReference type="HOGENOM" id="CLU_699142_0_0_1"/>
<evidence type="ECO:0000256" key="7">
    <source>
        <dbReference type="ARBA" id="ARBA00022741"/>
    </source>
</evidence>
<dbReference type="EC" id="2.7.7.2" evidence="2"/>
<dbReference type="GO" id="GO:0006747">
    <property type="term" value="P:FAD biosynthetic process"/>
    <property type="evidence" value="ECO:0007669"/>
    <property type="project" value="TreeGrafter"/>
</dbReference>
<evidence type="ECO:0000256" key="2">
    <source>
        <dbReference type="ARBA" id="ARBA00012393"/>
    </source>
</evidence>
<dbReference type="InterPro" id="IPR002500">
    <property type="entry name" value="PAPS_reduct_dom"/>
</dbReference>
<evidence type="ECO:0000256" key="8">
    <source>
        <dbReference type="ARBA" id="ARBA00022827"/>
    </source>
</evidence>
<reference evidence="16" key="1">
    <citation type="journal article" date="2013" name="Nature">
        <title>Pan genome of the phytoplankton Emiliania underpins its global distribution.</title>
        <authorList>
            <person name="Read B.A."/>
            <person name="Kegel J."/>
            <person name="Klute M.J."/>
            <person name="Kuo A."/>
            <person name="Lefebvre S.C."/>
            <person name="Maumus F."/>
            <person name="Mayer C."/>
            <person name="Miller J."/>
            <person name="Monier A."/>
            <person name="Salamov A."/>
            <person name="Young J."/>
            <person name="Aguilar M."/>
            <person name="Claverie J.M."/>
            <person name="Frickenhaus S."/>
            <person name="Gonzalez K."/>
            <person name="Herman E.K."/>
            <person name="Lin Y.C."/>
            <person name="Napier J."/>
            <person name="Ogata H."/>
            <person name="Sarno A.F."/>
            <person name="Shmutz J."/>
            <person name="Schroeder D."/>
            <person name="de Vargas C."/>
            <person name="Verret F."/>
            <person name="von Dassow P."/>
            <person name="Valentin K."/>
            <person name="Van de Peer Y."/>
            <person name="Wheeler G."/>
            <person name="Dacks J.B."/>
            <person name="Delwiche C.F."/>
            <person name="Dyhrman S.T."/>
            <person name="Glockner G."/>
            <person name="John U."/>
            <person name="Richards T."/>
            <person name="Worden A.Z."/>
            <person name="Zhang X."/>
            <person name="Grigoriev I.V."/>
            <person name="Allen A.E."/>
            <person name="Bidle K."/>
            <person name="Borodovsky M."/>
            <person name="Bowler C."/>
            <person name="Brownlee C."/>
            <person name="Cock J.M."/>
            <person name="Elias M."/>
            <person name="Gladyshev V.N."/>
            <person name="Groth M."/>
            <person name="Guda C."/>
            <person name="Hadaegh A."/>
            <person name="Iglesias-Rodriguez M.D."/>
            <person name="Jenkins J."/>
            <person name="Jones B.M."/>
            <person name="Lawson T."/>
            <person name="Leese F."/>
            <person name="Lindquist E."/>
            <person name="Lobanov A."/>
            <person name="Lomsadze A."/>
            <person name="Malik S.B."/>
            <person name="Marsh M.E."/>
            <person name="Mackinder L."/>
            <person name="Mock T."/>
            <person name="Mueller-Roeber B."/>
            <person name="Pagarete A."/>
            <person name="Parker M."/>
            <person name="Probert I."/>
            <person name="Quesneville H."/>
            <person name="Raines C."/>
            <person name="Rensing S.A."/>
            <person name="Riano-Pachon D.M."/>
            <person name="Richier S."/>
            <person name="Rokitta S."/>
            <person name="Shiraiwa Y."/>
            <person name="Soanes D.M."/>
            <person name="van der Giezen M."/>
            <person name="Wahlund T.M."/>
            <person name="Williams B."/>
            <person name="Wilson W."/>
            <person name="Wolfe G."/>
            <person name="Wurch L.L."/>
        </authorList>
    </citation>
    <scope>NUCLEOTIDE SEQUENCE</scope>
</reference>
<keyword evidence="4" id="KW-0288">FMN</keyword>
<dbReference type="KEGG" id="ehx:EMIHUDRAFT_101902"/>
<proteinExistence type="predicted"/>
<evidence type="ECO:0000256" key="5">
    <source>
        <dbReference type="ARBA" id="ARBA00022679"/>
    </source>
</evidence>
<organism evidence="15 16">
    <name type="scientific">Emiliania huxleyi (strain CCMP1516)</name>
    <dbReference type="NCBI Taxonomy" id="280463"/>
    <lineage>
        <taxon>Eukaryota</taxon>
        <taxon>Haptista</taxon>
        <taxon>Haptophyta</taxon>
        <taxon>Prymnesiophyceae</taxon>
        <taxon>Isochrysidales</taxon>
        <taxon>Noelaerhabdaceae</taxon>
        <taxon>Emiliania</taxon>
    </lineage>
</organism>